<feature type="domain" description="RecX third three-helical" evidence="8">
    <location>
        <begin position="222"/>
        <end position="266"/>
    </location>
</feature>
<dbReference type="InterPro" id="IPR053924">
    <property type="entry name" value="RecX_HTH_2nd"/>
</dbReference>
<comment type="function">
    <text evidence="1 6">Modulates RecA activity.</text>
</comment>
<proteinExistence type="inferred from homology"/>
<dbReference type="PATRIC" id="fig|1423776.4.peg.2101"/>
<dbReference type="InterPro" id="IPR053926">
    <property type="entry name" value="RecX_HTH_1st"/>
</dbReference>
<evidence type="ECO:0000259" key="9">
    <source>
        <dbReference type="Pfam" id="PF21982"/>
    </source>
</evidence>
<dbReference type="GO" id="GO:0005737">
    <property type="term" value="C:cytoplasm"/>
    <property type="evidence" value="ECO:0007669"/>
    <property type="project" value="UniProtKB-SubCell"/>
</dbReference>
<dbReference type="InterPro" id="IPR003783">
    <property type="entry name" value="Regulatory_RecX"/>
</dbReference>
<sequence length="271" mass="31590">MAADSAKILKITKIEAQKHPGRYNVYVNDRYAFPVGEDVMVRYRLLKGTELTPALIATLKTADAQSKAWSMALNYLSYQQRTEKELRDYLVNKEVTPEIIAPVMTRLLDQRLLDDAQYAHSYVRTMKRTSDKGPTVIKRQLKQKAVAENLIEDALNDDYSVSEQLDRLSELVEKQKKHYQRLMPSIQRQKVQQRLIEKGFSFDLVSTAMAETDFELPQSQAEDLLSKQAEKAWRKYRAKDPYERSLKVRQALYRKGFTSDAINRWLDQHRV</sequence>
<keyword evidence="11" id="KW-1185">Reference proteome</keyword>
<dbReference type="PANTHER" id="PTHR33602">
    <property type="entry name" value="REGULATORY PROTEIN RECX FAMILY PROTEIN"/>
    <property type="match status" value="1"/>
</dbReference>
<evidence type="ECO:0000256" key="2">
    <source>
        <dbReference type="ARBA" id="ARBA00004496"/>
    </source>
</evidence>
<keyword evidence="5 6" id="KW-0963">Cytoplasm</keyword>
<dbReference type="InterPro" id="IPR053925">
    <property type="entry name" value="RecX_HTH_3rd"/>
</dbReference>
<dbReference type="Gene3D" id="1.10.10.10">
    <property type="entry name" value="Winged helix-like DNA-binding domain superfamily/Winged helix DNA-binding domain"/>
    <property type="match status" value="4"/>
</dbReference>
<dbReference type="Pfam" id="PF21982">
    <property type="entry name" value="RecX_HTH1"/>
    <property type="match status" value="1"/>
</dbReference>
<evidence type="ECO:0000256" key="5">
    <source>
        <dbReference type="ARBA" id="ARBA00022490"/>
    </source>
</evidence>
<accession>A0A0R1LMZ8</accession>
<dbReference type="InterPro" id="IPR036388">
    <property type="entry name" value="WH-like_DNA-bd_sf"/>
</dbReference>
<gene>
    <name evidence="6" type="primary">recX</name>
    <name evidence="10" type="ORF">FD04_GL002075</name>
</gene>
<evidence type="ECO:0000256" key="3">
    <source>
        <dbReference type="ARBA" id="ARBA00009695"/>
    </source>
</evidence>
<evidence type="ECO:0000313" key="10">
    <source>
        <dbReference type="EMBL" id="KRK97213.1"/>
    </source>
</evidence>
<evidence type="ECO:0000313" key="11">
    <source>
        <dbReference type="Proteomes" id="UP000051160"/>
    </source>
</evidence>
<organism evidence="10 11">
    <name type="scientific">Secundilactobacillus odoratitofui DSM 19909 = JCM 15043</name>
    <dbReference type="NCBI Taxonomy" id="1423776"/>
    <lineage>
        <taxon>Bacteria</taxon>
        <taxon>Bacillati</taxon>
        <taxon>Bacillota</taxon>
        <taxon>Bacilli</taxon>
        <taxon>Lactobacillales</taxon>
        <taxon>Lactobacillaceae</taxon>
        <taxon>Secundilactobacillus</taxon>
    </lineage>
</organism>
<dbReference type="AlphaFoldDB" id="A0A0R1LMZ8"/>
<comment type="subcellular location">
    <subcellularLocation>
        <location evidence="2 6">Cytoplasm</location>
    </subcellularLocation>
</comment>
<dbReference type="HAMAP" id="MF_01114">
    <property type="entry name" value="RecX"/>
    <property type="match status" value="1"/>
</dbReference>
<protein>
    <recommendedName>
        <fullName evidence="4 6">Regulatory protein RecX</fullName>
    </recommendedName>
</protein>
<dbReference type="PANTHER" id="PTHR33602:SF1">
    <property type="entry name" value="REGULATORY PROTEIN RECX FAMILY PROTEIN"/>
    <property type="match status" value="1"/>
</dbReference>
<dbReference type="RefSeq" id="WP_056949004.1">
    <property type="nucleotide sequence ID" value="NZ_AZEE01000030.1"/>
</dbReference>
<dbReference type="Pfam" id="PF02631">
    <property type="entry name" value="RecX_HTH2"/>
    <property type="match status" value="1"/>
</dbReference>
<feature type="domain" description="RecX second three-helical" evidence="7">
    <location>
        <begin position="114"/>
        <end position="155"/>
    </location>
</feature>
<evidence type="ECO:0000256" key="1">
    <source>
        <dbReference type="ARBA" id="ARBA00003529"/>
    </source>
</evidence>
<evidence type="ECO:0000259" key="8">
    <source>
        <dbReference type="Pfam" id="PF21981"/>
    </source>
</evidence>
<name>A0A0R1LMZ8_9LACO</name>
<evidence type="ECO:0000259" key="7">
    <source>
        <dbReference type="Pfam" id="PF02631"/>
    </source>
</evidence>
<reference evidence="10 11" key="1">
    <citation type="journal article" date="2015" name="Genome Announc.">
        <title>Expanding the biotechnology potential of lactobacilli through comparative genomics of 213 strains and associated genera.</title>
        <authorList>
            <person name="Sun Z."/>
            <person name="Harris H.M."/>
            <person name="McCann A."/>
            <person name="Guo C."/>
            <person name="Argimon S."/>
            <person name="Zhang W."/>
            <person name="Yang X."/>
            <person name="Jeffery I.B."/>
            <person name="Cooney J.C."/>
            <person name="Kagawa T.F."/>
            <person name="Liu W."/>
            <person name="Song Y."/>
            <person name="Salvetti E."/>
            <person name="Wrobel A."/>
            <person name="Rasinkangas P."/>
            <person name="Parkhill J."/>
            <person name="Rea M.C."/>
            <person name="O'Sullivan O."/>
            <person name="Ritari J."/>
            <person name="Douillard F.P."/>
            <person name="Paul Ross R."/>
            <person name="Yang R."/>
            <person name="Briner A.E."/>
            <person name="Felis G.E."/>
            <person name="de Vos W.M."/>
            <person name="Barrangou R."/>
            <person name="Klaenhammer T.R."/>
            <person name="Caufield P.W."/>
            <person name="Cui Y."/>
            <person name="Zhang H."/>
            <person name="O'Toole P.W."/>
        </authorList>
    </citation>
    <scope>NUCLEOTIDE SEQUENCE [LARGE SCALE GENOMIC DNA]</scope>
    <source>
        <strain evidence="10 11">DSM 19909</strain>
    </source>
</reference>
<comment type="caution">
    <text evidence="10">The sequence shown here is derived from an EMBL/GenBank/DDBJ whole genome shotgun (WGS) entry which is preliminary data.</text>
</comment>
<feature type="domain" description="RecX first three-helical" evidence="9">
    <location>
        <begin position="68"/>
        <end position="107"/>
    </location>
</feature>
<dbReference type="EMBL" id="AZEE01000030">
    <property type="protein sequence ID" value="KRK97213.1"/>
    <property type="molecule type" value="Genomic_DNA"/>
</dbReference>
<dbReference type="Proteomes" id="UP000051160">
    <property type="component" value="Unassembled WGS sequence"/>
</dbReference>
<dbReference type="STRING" id="1423776.FD04_GL002075"/>
<evidence type="ECO:0000256" key="6">
    <source>
        <dbReference type="HAMAP-Rule" id="MF_01114"/>
    </source>
</evidence>
<dbReference type="Pfam" id="PF21981">
    <property type="entry name" value="RecX_HTH3"/>
    <property type="match status" value="2"/>
</dbReference>
<comment type="similarity">
    <text evidence="3 6">Belongs to the RecX family.</text>
</comment>
<dbReference type="GO" id="GO:0006282">
    <property type="term" value="P:regulation of DNA repair"/>
    <property type="evidence" value="ECO:0007669"/>
    <property type="project" value="UniProtKB-UniRule"/>
</dbReference>
<feature type="domain" description="RecX third three-helical" evidence="8">
    <location>
        <begin position="163"/>
        <end position="209"/>
    </location>
</feature>
<evidence type="ECO:0000256" key="4">
    <source>
        <dbReference type="ARBA" id="ARBA00018111"/>
    </source>
</evidence>
<dbReference type="NCBIfam" id="NF010733">
    <property type="entry name" value="PRK14135.1"/>
    <property type="match status" value="1"/>
</dbReference>